<reference evidence="1" key="1">
    <citation type="submission" date="2023-09" db="EMBL/GenBank/DDBJ databases">
        <authorList>
            <consortium name="CW5 consortium"/>
            <person name="Lu C.-W."/>
        </authorList>
    </citation>
    <scope>NUCLEOTIDE SEQUENCE</scope>
    <source>
        <strain evidence="1">KPS</strain>
    </source>
</reference>
<protein>
    <submittedName>
        <fullName evidence="1">Uncharacterized protein</fullName>
    </submittedName>
</protein>
<organism evidence="1 2">
    <name type="scientific">Nitratidesulfovibrio liaohensis</name>
    <dbReference type="NCBI Taxonomy" id="2604158"/>
    <lineage>
        <taxon>Bacteria</taxon>
        <taxon>Pseudomonadati</taxon>
        <taxon>Thermodesulfobacteriota</taxon>
        <taxon>Desulfovibrionia</taxon>
        <taxon>Desulfovibrionales</taxon>
        <taxon>Desulfovibrionaceae</taxon>
        <taxon>Nitratidesulfovibrio</taxon>
    </lineage>
</organism>
<evidence type="ECO:0000313" key="2">
    <source>
        <dbReference type="Proteomes" id="UP001180616"/>
    </source>
</evidence>
<dbReference type="RefSeq" id="WP_309540464.1">
    <property type="nucleotide sequence ID" value="NZ_CP133659.1"/>
</dbReference>
<dbReference type="EMBL" id="CP133659">
    <property type="protein sequence ID" value="WMW64371.1"/>
    <property type="molecule type" value="Genomic_DNA"/>
</dbReference>
<accession>A0ABY9QXY3</accession>
<name>A0ABY9QXY3_9BACT</name>
<sequence length="172" mass="19608">MGELIERCMMPERPVLNDYELAYDVVENAIERTACEEETGHCNYVQSAQFGMHSCLPLCYGSGIRGYGGCAKECCSNWMSCGMFRAVQLGKCDNPMIAMHTYYLKEVHLLHFQLVMRDEVVMRYQNALGMLRVAAARTYRRMRDTGPHLFGWLNPLVEGLQDATRLLKAVKP</sequence>
<keyword evidence="2" id="KW-1185">Reference proteome</keyword>
<gene>
    <name evidence="1" type="ORF">KPS_002383</name>
</gene>
<evidence type="ECO:0000313" key="1">
    <source>
        <dbReference type="EMBL" id="WMW64371.1"/>
    </source>
</evidence>
<dbReference type="Proteomes" id="UP001180616">
    <property type="component" value="Chromosome"/>
</dbReference>
<proteinExistence type="predicted"/>